<keyword evidence="1" id="KW-1133">Transmembrane helix</keyword>
<protein>
    <recommendedName>
        <fullName evidence="4">PH domain-containing protein</fullName>
    </recommendedName>
</protein>
<dbReference type="EMBL" id="VIRV01000001">
    <property type="protein sequence ID" value="MBY0757551.1"/>
    <property type="molecule type" value="Genomic_DNA"/>
</dbReference>
<gene>
    <name evidence="2" type="ORF">FLB61_00255</name>
</gene>
<dbReference type="InterPro" id="IPR046088">
    <property type="entry name" value="DUF6106"/>
</dbReference>
<organism evidence="2 3">
    <name type="scientific">Sellimonas caecigallum</name>
    <dbReference type="NCBI Taxonomy" id="2592333"/>
    <lineage>
        <taxon>Bacteria</taxon>
        <taxon>Bacillati</taxon>
        <taxon>Bacillota</taxon>
        <taxon>Clostridia</taxon>
        <taxon>Lachnospirales</taxon>
        <taxon>Lachnospiraceae</taxon>
        <taxon>Sellimonas</taxon>
    </lineage>
</organism>
<comment type="caution">
    <text evidence="2">The sequence shown here is derived from an EMBL/GenBank/DDBJ whole genome shotgun (WGS) entry which is preliminary data.</text>
</comment>
<evidence type="ECO:0008006" key="4">
    <source>
        <dbReference type="Google" id="ProtNLM"/>
    </source>
</evidence>
<keyword evidence="1" id="KW-0812">Transmembrane</keyword>
<dbReference type="RefSeq" id="WP_087199619.1">
    <property type="nucleotide sequence ID" value="NZ_CP173660.1"/>
</dbReference>
<dbReference type="Proteomes" id="UP000779049">
    <property type="component" value="Unassembled WGS sequence"/>
</dbReference>
<proteinExistence type="predicted"/>
<evidence type="ECO:0000256" key="1">
    <source>
        <dbReference type="SAM" id="Phobius"/>
    </source>
</evidence>
<evidence type="ECO:0000313" key="3">
    <source>
        <dbReference type="Proteomes" id="UP000779049"/>
    </source>
</evidence>
<evidence type="ECO:0000313" key="2">
    <source>
        <dbReference type="EMBL" id="MBY0757551.1"/>
    </source>
</evidence>
<keyword evidence="1" id="KW-0472">Membrane</keyword>
<reference evidence="2 3" key="1">
    <citation type="journal article" date="2020" name="New Microbes New Infect">
        <title>Sellimonas caecigallum sp. nov., description and genome sequence of a new member of the Sellimonas genus isolated from the cecum of feral chicken.</title>
        <authorList>
            <person name="Wongkuna S."/>
            <person name="Ghimire S."/>
            <person name="Antony L."/>
            <person name="Chankhamhaengdecha S."/>
            <person name="Janvilisri T."/>
            <person name="Scaria J."/>
        </authorList>
    </citation>
    <scope>NUCLEOTIDE SEQUENCE [LARGE SCALE GENOMIC DNA]</scope>
    <source>
        <strain evidence="2 3">SW451</strain>
    </source>
</reference>
<dbReference type="Pfam" id="PF19601">
    <property type="entry name" value="DUF6106"/>
    <property type="match status" value="1"/>
</dbReference>
<sequence length="162" mass="18737">MSDYYTEQLVKKKTSGKDIMIKSLLVAVTVMSFLIVPLMPFLLIVPVLLIVLDYFMFRRLDLEYEYLYVNGDLDIDKIMGKQKRKRIFSMNISELELLAPMGAGELNQYRNAKVLDFSSQMPNARCYVMVIAKNGQQTKVIFEPEQVILEGMRMLAPRKVIL</sequence>
<keyword evidence="3" id="KW-1185">Reference proteome</keyword>
<feature type="transmembrane region" description="Helical" evidence="1">
    <location>
        <begin position="24"/>
        <end position="52"/>
    </location>
</feature>
<accession>A0ABS7L3C5</accession>
<name>A0ABS7L3C5_9FIRM</name>